<dbReference type="OrthoDB" id="9807974at2"/>
<evidence type="ECO:0000256" key="6">
    <source>
        <dbReference type="ARBA" id="ARBA00023274"/>
    </source>
</evidence>
<evidence type="ECO:0000256" key="7">
    <source>
        <dbReference type="ARBA" id="ARBA00035136"/>
    </source>
</evidence>
<evidence type="ECO:0000256" key="3">
    <source>
        <dbReference type="ARBA" id="ARBA00022730"/>
    </source>
</evidence>
<dbReference type="GO" id="GO:0015935">
    <property type="term" value="C:small ribosomal subunit"/>
    <property type="evidence" value="ECO:0007669"/>
    <property type="project" value="TreeGrafter"/>
</dbReference>
<proteinExistence type="inferred from homology"/>
<keyword evidence="6 8" id="KW-0687">Ribonucleoprotein</keyword>
<keyword evidence="10" id="KW-1185">Reference proteome</keyword>
<dbReference type="KEGG" id="llu:AKJ09_05334"/>
<evidence type="ECO:0000313" key="10">
    <source>
        <dbReference type="Proteomes" id="UP000064967"/>
    </source>
</evidence>
<reference evidence="9 10" key="1">
    <citation type="submission" date="2015-08" db="EMBL/GenBank/DDBJ databases">
        <authorList>
            <person name="Babu N.S."/>
            <person name="Beckwith C.J."/>
            <person name="Beseler K.G."/>
            <person name="Brison A."/>
            <person name="Carone J.V."/>
            <person name="Caskin T.P."/>
            <person name="Diamond M."/>
            <person name="Durham M.E."/>
            <person name="Foxe J.M."/>
            <person name="Go M."/>
            <person name="Henderson B.A."/>
            <person name="Jones I.B."/>
            <person name="McGettigan J.A."/>
            <person name="Micheletti S.J."/>
            <person name="Nasrallah M.E."/>
            <person name="Ortiz D."/>
            <person name="Piller C.R."/>
            <person name="Privatt S.R."/>
            <person name="Schneider S.L."/>
            <person name="Sharp S."/>
            <person name="Smith T.C."/>
            <person name="Stanton J.D."/>
            <person name="Ullery H.E."/>
            <person name="Wilson R.J."/>
            <person name="Serrano M.G."/>
            <person name="Buck G."/>
            <person name="Lee V."/>
            <person name="Wang Y."/>
            <person name="Carvalho R."/>
            <person name="Voegtly L."/>
            <person name="Shi R."/>
            <person name="Duckworth R."/>
            <person name="Johnson A."/>
            <person name="Loviza R."/>
            <person name="Walstead R."/>
            <person name="Shah Z."/>
            <person name="Kiflezghi M."/>
            <person name="Wade K."/>
            <person name="Ball S.L."/>
            <person name="Bradley K.W."/>
            <person name="Asai D.J."/>
            <person name="Bowman C.A."/>
            <person name="Russell D.A."/>
            <person name="Pope W.H."/>
            <person name="Jacobs-Sera D."/>
            <person name="Hendrix R.W."/>
            <person name="Hatfull G.F."/>
        </authorList>
    </citation>
    <scope>NUCLEOTIDE SEQUENCE [LARGE SCALE GENOMIC DNA]</scope>
    <source>
        <strain evidence="9 10">DSM 27648</strain>
    </source>
</reference>
<dbReference type="SUPFAM" id="SSF46992">
    <property type="entry name" value="Ribosomal protein S20"/>
    <property type="match status" value="1"/>
</dbReference>
<keyword evidence="4 8" id="KW-0694">RNA-binding</keyword>
<dbReference type="GO" id="GO:0006412">
    <property type="term" value="P:translation"/>
    <property type="evidence" value="ECO:0007669"/>
    <property type="project" value="UniProtKB-UniRule"/>
</dbReference>
<dbReference type="Proteomes" id="UP000064967">
    <property type="component" value="Chromosome"/>
</dbReference>
<dbReference type="NCBIfam" id="TIGR00029">
    <property type="entry name" value="S20"/>
    <property type="match status" value="1"/>
</dbReference>
<dbReference type="HAMAP" id="MF_00500">
    <property type="entry name" value="Ribosomal_bS20"/>
    <property type="match status" value="1"/>
</dbReference>
<dbReference type="GO" id="GO:0070181">
    <property type="term" value="F:small ribosomal subunit rRNA binding"/>
    <property type="evidence" value="ECO:0007669"/>
    <property type="project" value="TreeGrafter"/>
</dbReference>
<dbReference type="InterPro" id="IPR036510">
    <property type="entry name" value="Ribosomal_bS20_sf"/>
</dbReference>
<dbReference type="Pfam" id="PF01649">
    <property type="entry name" value="Ribosomal_S20p"/>
    <property type="match status" value="1"/>
</dbReference>
<dbReference type="Gene3D" id="1.20.58.110">
    <property type="entry name" value="Ribosomal protein S20"/>
    <property type="match status" value="1"/>
</dbReference>
<dbReference type="PANTHER" id="PTHR33398:SF1">
    <property type="entry name" value="SMALL RIBOSOMAL SUBUNIT PROTEIN BS20C"/>
    <property type="match status" value="1"/>
</dbReference>
<evidence type="ECO:0000256" key="2">
    <source>
        <dbReference type="ARBA" id="ARBA00007634"/>
    </source>
</evidence>
<accession>A0A0K1PYR3</accession>
<sequence length="90" mass="9691">MANHPSAEKRNRQRIVRTARNRAITSTVRTLVKRVRTALHAKDKAAATTALKAATVALDKAATKGAVHSKAASRTISRLSAQVHRLDAAK</sequence>
<dbReference type="GO" id="GO:0003735">
    <property type="term" value="F:structural constituent of ribosome"/>
    <property type="evidence" value="ECO:0007669"/>
    <property type="project" value="InterPro"/>
</dbReference>
<evidence type="ECO:0000313" key="9">
    <source>
        <dbReference type="EMBL" id="AKU98670.1"/>
    </source>
</evidence>
<protein>
    <recommendedName>
        <fullName evidence="7 8">Small ribosomal subunit protein bS20</fullName>
    </recommendedName>
</protein>
<gene>
    <name evidence="8" type="primary">rpsT</name>
    <name evidence="9" type="ORF">AKJ09_05334</name>
</gene>
<dbReference type="AlphaFoldDB" id="A0A0K1PYR3"/>
<evidence type="ECO:0000256" key="1">
    <source>
        <dbReference type="ARBA" id="ARBA00003134"/>
    </source>
</evidence>
<dbReference type="PANTHER" id="PTHR33398">
    <property type="entry name" value="30S RIBOSOMAL PROTEIN S20"/>
    <property type="match status" value="1"/>
</dbReference>
<evidence type="ECO:0000256" key="5">
    <source>
        <dbReference type="ARBA" id="ARBA00022980"/>
    </source>
</evidence>
<organism evidence="9 10">
    <name type="scientific">Labilithrix luteola</name>
    <dbReference type="NCBI Taxonomy" id="1391654"/>
    <lineage>
        <taxon>Bacteria</taxon>
        <taxon>Pseudomonadati</taxon>
        <taxon>Myxococcota</taxon>
        <taxon>Polyangia</taxon>
        <taxon>Polyangiales</taxon>
        <taxon>Labilitrichaceae</taxon>
        <taxon>Labilithrix</taxon>
    </lineage>
</organism>
<evidence type="ECO:0000256" key="4">
    <source>
        <dbReference type="ARBA" id="ARBA00022884"/>
    </source>
</evidence>
<dbReference type="EMBL" id="CP012333">
    <property type="protein sequence ID" value="AKU98670.1"/>
    <property type="molecule type" value="Genomic_DNA"/>
</dbReference>
<dbReference type="InterPro" id="IPR002583">
    <property type="entry name" value="Ribosomal_bS20"/>
</dbReference>
<evidence type="ECO:0000256" key="8">
    <source>
        <dbReference type="HAMAP-Rule" id="MF_00500"/>
    </source>
</evidence>
<dbReference type="RefSeq" id="WP_146649630.1">
    <property type="nucleotide sequence ID" value="NZ_CP012333.1"/>
</dbReference>
<keyword evidence="3 8" id="KW-0699">rRNA-binding</keyword>
<keyword evidence="5 8" id="KW-0689">Ribosomal protein</keyword>
<comment type="function">
    <text evidence="1 8">Binds directly to 16S ribosomal RNA.</text>
</comment>
<comment type="similarity">
    <text evidence="2 8">Belongs to the bacterial ribosomal protein bS20 family.</text>
</comment>
<dbReference type="STRING" id="1391654.AKJ09_05334"/>
<name>A0A0K1PYR3_9BACT</name>
<dbReference type="GO" id="GO:0005829">
    <property type="term" value="C:cytosol"/>
    <property type="evidence" value="ECO:0007669"/>
    <property type="project" value="TreeGrafter"/>
</dbReference>